<dbReference type="FunFam" id="1.10.10.10:FF:000001">
    <property type="entry name" value="LysR family transcriptional regulator"/>
    <property type="match status" value="1"/>
</dbReference>
<evidence type="ECO:0000313" key="8">
    <source>
        <dbReference type="Proteomes" id="UP000176037"/>
    </source>
</evidence>
<dbReference type="PANTHER" id="PTHR30537:SF5">
    <property type="entry name" value="HTH-TYPE TRANSCRIPTIONAL ACTIVATOR TTDR-RELATED"/>
    <property type="match status" value="1"/>
</dbReference>
<dbReference type="RefSeq" id="WP_070175036.1">
    <property type="nucleotide sequence ID" value="NZ_BMJR01000008.1"/>
</dbReference>
<dbReference type="OrthoDB" id="9786526at2"/>
<name>A0A1E8FIN4_9ALTE</name>
<keyword evidence="8" id="KW-1185">Reference proteome</keyword>
<evidence type="ECO:0000256" key="1">
    <source>
        <dbReference type="ARBA" id="ARBA00009437"/>
    </source>
</evidence>
<dbReference type="PANTHER" id="PTHR30537">
    <property type="entry name" value="HTH-TYPE TRANSCRIPTIONAL REGULATOR"/>
    <property type="match status" value="1"/>
</dbReference>
<dbReference type="SUPFAM" id="SSF53850">
    <property type="entry name" value="Periplasmic binding protein-like II"/>
    <property type="match status" value="1"/>
</dbReference>
<dbReference type="Gene3D" id="3.40.190.290">
    <property type="match status" value="1"/>
</dbReference>
<dbReference type="GO" id="GO:0043565">
    <property type="term" value="F:sequence-specific DNA binding"/>
    <property type="evidence" value="ECO:0007669"/>
    <property type="project" value="TreeGrafter"/>
</dbReference>
<dbReference type="Pfam" id="PF03466">
    <property type="entry name" value="LysR_substrate"/>
    <property type="match status" value="1"/>
</dbReference>
<dbReference type="STRING" id="1856405.BFC17_10975"/>
<dbReference type="GO" id="GO:0003700">
    <property type="term" value="F:DNA-binding transcription factor activity"/>
    <property type="evidence" value="ECO:0007669"/>
    <property type="project" value="InterPro"/>
</dbReference>
<accession>A0A1E8FIN4</accession>
<dbReference type="PROSITE" id="PS50931">
    <property type="entry name" value="HTH_LYSR"/>
    <property type="match status" value="1"/>
</dbReference>
<keyword evidence="3" id="KW-0238">DNA-binding</keyword>
<organism evidence="7 8">
    <name type="scientific">Alteromonas lipolytica</name>
    <dbReference type="NCBI Taxonomy" id="1856405"/>
    <lineage>
        <taxon>Bacteria</taxon>
        <taxon>Pseudomonadati</taxon>
        <taxon>Pseudomonadota</taxon>
        <taxon>Gammaproteobacteria</taxon>
        <taxon>Alteromonadales</taxon>
        <taxon>Alteromonadaceae</taxon>
        <taxon>Alteromonas/Salinimonas group</taxon>
        <taxon>Alteromonas</taxon>
    </lineage>
</organism>
<dbReference type="CDD" id="cd08422">
    <property type="entry name" value="PBP2_CrgA_like"/>
    <property type="match status" value="1"/>
</dbReference>
<dbReference type="InterPro" id="IPR036388">
    <property type="entry name" value="WH-like_DNA-bd_sf"/>
</dbReference>
<keyword evidence="4" id="KW-0804">Transcription</keyword>
<dbReference type="Pfam" id="PF00126">
    <property type="entry name" value="HTH_1"/>
    <property type="match status" value="1"/>
</dbReference>
<dbReference type="InterPro" id="IPR000847">
    <property type="entry name" value="LysR_HTH_N"/>
</dbReference>
<feature type="coiled-coil region" evidence="5">
    <location>
        <begin position="69"/>
        <end position="96"/>
    </location>
</feature>
<gene>
    <name evidence="7" type="ORF">BFC17_10975</name>
</gene>
<keyword evidence="5" id="KW-0175">Coiled coil</keyword>
<feature type="domain" description="HTH lysR-type" evidence="6">
    <location>
        <begin position="1"/>
        <end position="59"/>
    </location>
</feature>
<evidence type="ECO:0000256" key="5">
    <source>
        <dbReference type="SAM" id="Coils"/>
    </source>
</evidence>
<dbReference type="InterPro" id="IPR058163">
    <property type="entry name" value="LysR-type_TF_proteobact-type"/>
</dbReference>
<dbReference type="EMBL" id="MJIC01000006">
    <property type="protein sequence ID" value="OFI35795.1"/>
    <property type="molecule type" value="Genomic_DNA"/>
</dbReference>
<sequence length="304" mass="34039">MDRIDAMRAFVTVARSGSFSAAADKLDKSPQLISKYVSQLEEHLDTRLLNRTTRRVHLTEAGEQYLPRASQVLDEIDAMENQLTDLQHKAHGLLRISAPVAFSTSHLAPLINKFQQQYPDVDVDLHLNDRKVDIVEEGFDIALRIGHLKSSSMIAKRLTIIKLVICASPDYLALHGEPTTLESLTQHNYLRYSLLDSSNSPDAHHYLTQGQVPDIGKVSCNHGEFLCQCAVLGQGIVMQPTFICHDAINAGKLKVILRDNEPAPMHLYAVYAHRQLMASKVRAFINFAADFYGDTPYWDDCLTA</sequence>
<dbReference type="InterPro" id="IPR036390">
    <property type="entry name" value="WH_DNA-bd_sf"/>
</dbReference>
<dbReference type="Gene3D" id="1.10.10.10">
    <property type="entry name" value="Winged helix-like DNA-binding domain superfamily/Winged helix DNA-binding domain"/>
    <property type="match status" value="1"/>
</dbReference>
<reference evidence="7 8" key="1">
    <citation type="submission" date="2016-09" db="EMBL/GenBank/DDBJ databases">
        <title>Alteromonas lipolytica, a new species isolated from sea water.</title>
        <authorList>
            <person name="Wu Y.-H."/>
            <person name="Cheng H."/>
            <person name="Xu X.-W."/>
        </authorList>
    </citation>
    <scope>NUCLEOTIDE SEQUENCE [LARGE SCALE GENOMIC DNA]</scope>
    <source>
        <strain evidence="7 8">JW12</strain>
    </source>
</reference>
<dbReference type="GO" id="GO:0006351">
    <property type="term" value="P:DNA-templated transcription"/>
    <property type="evidence" value="ECO:0007669"/>
    <property type="project" value="TreeGrafter"/>
</dbReference>
<evidence type="ECO:0000256" key="4">
    <source>
        <dbReference type="ARBA" id="ARBA00023163"/>
    </source>
</evidence>
<comment type="similarity">
    <text evidence="1">Belongs to the LysR transcriptional regulatory family.</text>
</comment>
<comment type="caution">
    <text evidence="7">The sequence shown here is derived from an EMBL/GenBank/DDBJ whole genome shotgun (WGS) entry which is preliminary data.</text>
</comment>
<keyword evidence="2" id="KW-0805">Transcription regulation</keyword>
<proteinExistence type="inferred from homology"/>
<evidence type="ECO:0000256" key="3">
    <source>
        <dbReference type="ARBA" id="ARBA00023125"/>
    </source>
</evidence>
<evidence type="ECO:0000259" key="6">
    <source>
        <dbReference type="PROSITE" id="PS50931"/>
    </source>
</evidence>
<dbReference type="SUPFAM" id="SSF46785">
    <property type="entry name" value="Winged helix' DNA-binding domain"/>
    <property type="match status" value="1"/>
</dbReference>
<dbReference type="FunFam" id="3.40.190.290:FF:000001">
    <property type="entry name" value="Transcriptional regulator, LysR family"/>
    <property type="match status" value="1"/>
</dbReference>
<dbReference type="Proteomes" id="UP000176037">
    <property type="component" value="Unassembled WGS sequence"/>
</dbReference>
<evidence type="ECO:0000256" key="2">
    <source>
        <dbReference type="ARBA" id="ARBA00023015"/>
    </source>
</evidence>
<dbReference type="AlphaFoldDB" id="A0A1E8FIN4"/>
<protein>
    <submittedName>
        <fullName evidence="7">LysR family transcriptional regulator</fullName>
    </submittedName>
</protein>
<dbReference type="InterPro" id="IPR005119">
    <property type="entry name" value="LysR_subst-bd"/>
</dbReference>
<evidence type="ECO:0000313" key="7">
    <source>
        <dbReference type="EMBL" id="OFI35795.1"/>
    </source>
</evidence>